<evidence type="ECO:0000256" key="1">
    <source>
        <dbReference type="ARBA" id="ARBA00009477"/>
    </source>
</evidence>
<sequence>MFRPRALRDRRRCGALPVLCAAAALLCRPAAGPAVAAEAGLVPVEAVVPAARDVDADLALAGTVQARVQSNIAFRVDGKVSERRVEVGQHVAADQVLATVDATEQHANVDNARAAVTAAQALLVQAEATFKRQQSLIASGYTTRASYDQAQETLNTARAQVEAAEAAFNTAEEQLSYAELRAGQDGIVVSRSVEAGQVVQAGQTVFVLAQDGPRDAVFEIPEALLTTPPRDDAVDIALQADPKVTAVGTVREVSPILDAASSTVTVKVGLRGPATGMALGAAVVGRGRFERQTAVVLPWSALFEAEGRPSVWVLDDQDRVSLQPVSVKSYATGSVVLSGGLDGSRRVVTAGVQLLYPGQKVAVVKGNLP</sequence>
<dbReference type="SUPFAM" id="SSF111369">
    <property type="entry name" value="HlyD-like secretion proteins"/>
    <property type="match status" value="1"/>
</dbReference>
<feature type="chain" id="PRO_5020501346" evidence="3">
    <location>
        <begin position="37"/>
        <end position="369"/>
    </location>
</feature>
<dbReference type="InterPro" id="IPR006143">
    <property type="entry name" value="RND_pump_MFP"/>
</dbReference>
<dbReference type="Gene3D" id="2.40.50.100">
    <property type="match status" value="1"/>
</dbReference>
<feature type="domain" description="Multidrug resistance protein MdtA-like C-terminal permuted SH3" evidence="5">
    <location>
        <begin position="294"/>
        <end position="353"/>
    </location>
</feature>
<evidence type="ECO:0000259" key="6">
    <source>
        <dbReference type="Pfam" id="PF25973"/>
    </source>
</evidence>
<keyword evidence="8" id="KW-1185">Reference proteome</keyword>
<dbReference type="PANTHER" id="PTHR30469:SF38">
    <property type="entry name" value="HLYD FAMILY SECRETION PROTEIN"/>
    <property type="match status" value="1"/>
</dbReference>
<dbReference type="Gene3D" id="1.10.287.470">
    <property type="entry name" value="Helix hairpin bin"/>
    <property type="match status" value="1"/>
</dbReference>
<evidence type="ECO:0000259" key="4">
    <source>
        <dbReference type="Pfam" id="PF25954"/>
    </source>
</evidence>
<dbReference type="Gene3D" id="2.40.420.20">
    <property type="match status" value="1"/>
</dbReference>
<comment type="caution">
    <text evidence="7">The sequence shown here is derived from an EMBL/GenBank/DDBJ whole genome shotgun (WGS) entry which is preliminary data.</text>
</comment>
<dbReference type="Pfam" id="PF25973">
    <property type="entry name" value="BSH_CzcB"/>
    <property type="match status" value="1"/>
</dbReference>
<comment type="similarity">
    <text evidence="1">Belongs to the membrane fusion protein (MFP) (TC 8.A.1) family.</text>
</comment>
<protein>
    <submittedName>
        <fullName evidence="7">Efflux RND transporter periplasmic adaptor subunit</fullName>
    </submittedName>
</protein>
<dbReference type="Gene3D" id="2.40.30.170">
    <property type="match status" value="1"/>
</dbReference>
<dbReference type="AlphaFoldDB" id="A0A4V1RIV7"/>
<evidence type="ECO:0000256" key="3">
    <source>
        <dbReference type="SAM" id="SignalP"/>
    </source>
</evidence>
<keyword evidence="3" id="KW-0732">Signal</keyword>
<dbReference type="InterPro" id="IPR058647">
    <property type="entry name" value="BSH_CzcB-like"/>
</dbReference>
<evidence type="ECO:0000313" key="7">
    <source>
        <dbReference type="EMBL" id="RYB05807.1"/>
    </source>
</evidence>
<dbReference type="EMBL" id="QYBC01000006">
    <property type="protein sequence ID" value="RYB05807.1"/>
    <property type="molecule type" value="Genomic_DNA"/>
</dbReference>
<dbReference type="InterPro" id="IPR058627">
    <property type="entry name" value="MdtA-like_C"/>
</dbReference>
<dbReference type="PANTHER" id="PTHR30469">
    <property type="entry name" value="MULTIDRUG RESISTANCE PROTEIN MDTA"/>
    <property type="match status" value="1"/>
</dbReference>
<proteinExistence type="inferred from homology"/>
<evidence type="ECO:0000313" key="8">
    <source>
        <dbReference type="Proteomes" id="UP000289411"/>
    </source>
</evidence>
<feature type="coiled-coil region" evidence="2">
    <location>
        <begin position="109"/>
        <end position="181"/>
    </location>
</feature>
<dbReference type="GO" id="GO:0015562">
    <property type="term" value="F:efflux transmembrane transporter activity"/>
    <property type="evidence" value="ECO:0007669"/>
    <property type="project" value="TreeGrafter"/>
</dbReference>
<dbReference type="Proteomes" id="UP000289411">
    <property type="component" value="Unassembled WGS sequence"/>
</dbReference>
<name>A0A4V1RIV7_9HYPH</name>
<accession>A0A4V1RIV7</accession>
<feature type="domain" description="CzcB-like barrel-sandwich hybrid" evidence="6">
    <location>
        <begin position="71"/>
        <end position="209"/>
    </location>
</feature>
<dbReference type="NCBIfam" id="TIGR01730">
    <property type="entry name" value="RND_mfp"/>
    <property type="match status" value="1"/>
</dbReference>
<reference evidence="7 8" key="1">
    <citation type="submission" date="2018-09" db="EMBL/GenBank/DDBJ databases">
        <authorList>
            <person name="Grouzdev D.S."/>
            <person name="Krutkina M.S."/>
        </authorList>
    </citation>
    <scope>NUCLEOTIDE SEQUENCE [LARGE SCALE GENOMIC DNA]</scope>
    <source>
        <strain evidence="7 8">RmlP001</strain>
    </source>
</reference>
<feature type="domain" description="CusB-like beta-barrel" evidence="4">
    <location>
        <begin position="218"/>
        <end position="275"/>
    </location>
</feature>
<dbReference type="OrthoDB" id="9813967at2"/>
<keyword evidence="2" id="KW-0175">Coiled coil</keyword>
<reference evidence="7 8" key="2">
    <citation type="submission" date="2019-02" db="EMBL/GenBank/DDBJ databases">
        <title>'Lichenibacterium ramalinii' gen. nov. sp. nov., 'Lichenibacterium minor' gen. nov. sp. nov.</title>
        <authorList>
            <person name="Pankratov T."/>
        </authorList>
    </citation>
    <scope>NUCLEOTIDE SEQUENCE [LARGE SCALE GENOMIC DNA]</scope>
    <source>
        <strain evidence="7 8">RmlP001</strain>
    </source>
</reference>
<gene>
    <name evidence="7" type="ORF">D3272_08795</name>
</gene>
<organism evidence="7 8">
    <name type="scientific">Lichenibacterium ramalinae</name>
    <dbReference type="NCBI Taxonomy" id="2316527"/>
    <lineage>
        <taxon>Bacteria</taxon>
        <taxon>Pseudomonadati</taxon>
        <taxon>Pseudomonadota</taxon>
        <taxon>Alphaproteobacteria</taxon>
        <taxon>Hyphomicrobiales</taxon>
        <taxon>Lichenihabitantaceae</taxon>
        <taxon>Lichenibacterium</taxon>
    </lineage>
</organism>
<feature type="signal peptide" evidence="3">
    <location>
        <begin position="1"/>
        <end position="36"/>
    </location>
</feature>
<dbReference type="GO" id="GO:1990281">
    <property type="term" value="C:efflux pump complex"/>
    <property type="evidence" value="ECO:0007669"/>
    <property type="project" value="TreeGrafter"/>
</dbReference>
<evidence type="ECO:0000259" key="5">
    <source>
        <dbReference type="Pfam" id="PF25967"/>
    </source>
</evidence>
<evidence type="ECO:0000256" key="2">
    <source>
        <dbReference type="SAM" id="Coils"/>
    </source>
</evidence>
<dbReference type="Pfam" id="PF25954">
    <property type="entry name" value="Beta-barrel_RND_2"/>
    <property type="match status" value="1"/>
</dbReference>
<dbReference type="InterPro" id="IPR058792">
    <property type="entry name" value="Beta-barrel_RND_2"/>
</dbReference>
<dbReference type="Pfam" id="PF25967">
    <property type="entry name" value="RND-MFP_C"/>
    <property type="match status" value="1"/>
</dbReference>